<keyword evidence="2" id="KW-1185">Reference proteome</keyword>
<dbReference type="Proteomes" id="UP001372338">
    <property type="component" value="Unassembled WGS sequence"/>
</dbReference>
<dbReference type="AlphaFoldDB" id="A0AAN9FQU6"/>
<proteinExistence type="predicted"/>
<name>A0AAN9FQU6_CROPI</name>
<reference evidence="1 2" key="1">
    <citation type="submission" date="2024-01" db="EMBL/GenBank/DDBJ databases">
        <title>The genomes of 5 underutilized Papilionoideae crops provide insights into root nodulation and disease resistanc.</title>
        <authorList>
            <person name="Yuan L."/>
        </authorList>
    </citation>
    <scope>NUCLEOTIDE SEQUENCE [LARGE SCALE GENOMIC DNA]</scope>
    <source>
        <strain evidence="1">ZHUSHIDOU_FW_LH</strain>
        <tissue evidence="1">Leaf</tissue>
    </source>
</reference>
<organism evidence="1 2">
    <name type="scientific">Crotalaria pallida</name>
    <name type="common">Smooth rattlebox</name>
    <name type="synonym">Crotalaria striata</name>
    <dbReference type="NCBI Taxonomy" id="3830"/>
    <lineage>
        <taxon>Eukaryota</taxon>
        <taxon>Viridiplantae</taxon>
        <taxon>Streptophyta</taxon>
        <taxon>Embryophyta</taxon>
        <taxon>Tracheophyta</taxon>
        <taxon>Spermatophyta</taxon>
        <taxon>Magnoliopsida</taxon>
        <taxon>eudicotyledons</taxon>
        <taxon>Gunneridae</taxon>
        <taxon>Pentapetalae</taxon>
        <taxon>rosids</taxon>
        <taxon>fabids</taxon>
        <taxon>Fabales</taxon>
        <taxon>Fabaceae</taxon>
        <taxon>Papilionoideae</taxon>
        <taxon>50 kb inversion clade</taxon>
        <taxon>genistoids sensu lato</taxon>
        <taxon>core genistoids</taxon>
        <taxon>Crotalarieae</taxon>
        <taxon>Crotalaria</taxon>
    </lineage>
</organism>
<gene>
    <name evidence="1" type="ORF">RIF29_17472</name>
</gene>
<sequence length="92" mass="10630">MARGIRHSNLDFGNLELEQHTQNLQLKCLYALSNITNLFGKKSHNVLNSFVFSIMLCPQQQPQRSLHFTLRTLLSIKLPHMFQTHSLLSLNL</sequence>
<dbReference type="EMBL" id="JAYWIO010000003">
    <property type="protein sequence ID" value="KAK7276333.1"/>
    <property type="molecule type" value="Genomic_DNA"/>
</dbReference>
<protein>
    <submittedName>
        <fullName evidence="1">Uncharacterized protein</fullName>
    </submittedName>
</protein>
<evidence type="ECO:0000313" key="2">
    <source>
        <dbReference type="Proteomes" id="UP001372338"/>
    </source>
</evidence>
<evidence type="ECO:0000313" key="1">
    <source>
        <dbReference type="EMBL" id="KAK7276333.1"/>
    </source>
</evidence>
<accession>A0AAN9FQU6</accession>
<comment type="caution">
    <text evidence="1">The sequence shown here is derived from an EMBL/GenBank/DDBJ whole genome shotgun (WGS) entry which is preliminary data.</text>
</comment>